<dbReference type="RefSeq" id="WP_092627037.1">
    <property type="nucleotide sequence ID" value="NZ_FNFM01000003.1"/>
</dbReference>
<dbReference type="EMBL" id="FNFM01000003">
    <property type="protein sequence ID" value="SDJ97466.1"/>
    <property type="molecule type" value="Genomic_DNA"/>
</dbReference>
<name>A0A1G8Y3S7_ACTMZ</name>
<dbReference type="AlphaFoldDB" id="A0A1G8Y3S7"/>
<feature type="domain" description="AB hydrolase-1" evidence="1">
    <location>
        <begin position="25"/>
        <end position="152"/>
    </location>
</feature>
<dbReference type="PANTHER" id="PTHR43433:SF5">
    <property type="entry name" value="AB HYDROLASE-1 DOMAIN-CONTAINING PROTEIN"/>
    <property type="match status" value="1"/>
</dbReference>
<dbReference type="InterPro" id="IPR029058">
    <property type="entry name" value="AB_hydrolase_fold"/>
</dbReference>
<evidence type="ECO:0000313" key="3">
    <source>
        <dbReference type="Proteomes" id="UP000199213"/>
    </source>
</evidence>
<sequence length="291" mass="32432">MGTSETGALALSGAELYYEIRGAGPTLLIVPSGNGDAAPFTPLAETLADRYTVITYDRRGFSRSPVHGPVHDEHRLKTDAQDIVELLTHLGQRPARVFGSSSGAIIALALLELYPRAVHTLIAHEPPLSSVLPDAQRWAAFHDELYEIFRARGVDEAKRVFRAAMGMDEATRPPKRTQPPPRELSRMLDRIQRNHAFWFEHELRTYPAFEPNLTLLREHRDRLVLAGSRTGARQFPYLPNQELSRRVGIGIRHLPGGHVGYVTHPAEFSEELAEVLLEKETDSETSPAEPG</sequence>
<dbReference type="SUPFAM" id="SSF53474">
    <property type="entry name" value="alpha/beta-Hydrolases"/>
    <property type="match status" value="1"/>
</dbReference>
<evidence type="ECO:0000259" key="1">
    <source>
        <dbReference type="Pfam" id="PF00561"/>
    </source>
</evidence>
<dbReference type="GO" id="GO:0046503">
    <property type="term" value="P:glycerolipid catabolic process"/>
    <property type="evidence" value="ECO:0007669"/>
    <property type="project" value="TreeGrafter"/>
</dbReference>
<proteinExistence type="predicted"/>
<dbReference type="InterPro" id="IPR050471">
    <property type="entry name" value="AB_hydrolase"/>
</dbReference>
<keyword evidence="3" id="KW-1185">Reference proteome</keyword>
<accession>A0A1G8Y3S7</accession>
<dbReference type="Proteomes" id="UP000199213">
    <property type="component" value="Unassembled WGS sequence"/>
</dbReference>
<reference evidence="3" key="1">
    <citation type="submission" date="2016-10" db="EMBL/GenBank/DDBJ databases">
        <authorList>
            <person name="Varghese N."/>
            <person name="Submissions S."/>
        </authorList>
    </citation>
    <scope>NUCLEOTIDE SEQUENCE [LARGE SCALE GENOMIC DNA]</scope>
    <source>
        <strain evidence="3">DSM 45460</strain>
    </source>
</reference>
<dbReference type="Pfam" id="PF00561">
    <property type="entry name" value="Abhydrolase_1"/>
    <property type="match status" value="1"/>
</dbReference>
<dbReference type="PANTHER" id="PTHR43433">
    <property type="entry name" value="HYDROLASE, ALPHA/BETA FOLD FAMILY PROTEIN"/>
    <property type="match status" value="1"/>
</dbReference>
<protein>
    <submittedName>
        <fullName evidence="2">Pimeloyl-ACP methyl ester carboxylesterase</fullName>
    </submittedName>
</protein>
<dbReference type="Gene3D" id="3.40.50.1820">
    <property type="entry name" value="alpha/beta hydrolase"/>
    <property type="match status" value="1"/>
</dbReference>
<evidence type="ECO:0000313" key="2">
    <source>
        <dbReference type="EMBL" id="SDJ97466.1"/>
    </source>
</evidence>
<dbReference type="OrthoDB" id="3210164at2"/>
<gene>
    <name evidence="2" type="ORF">SAMN04487820_103235</name>
</gene>
<dbReference type="InterPro" id="IPR000073">
    <property type="entry name" value="AB_hydrolase_1"/>
</dbReference>
<organism evidence="2 3">
    <name type="scientific">Actinopolyspora mzabensis</name>
    <dbReference type="NCBI Taxonomy" id="995066"/>
    <lineage>
        <taxon>Bacteria</taxon>
        <taxon>Bacillati</taxon>
        <taxon>Actinomycetota</taxon>
        <taxon>Actinomycetes</taxon>
        <taxon>Actinopolysporales</taxon>
        <taxon>Actinopolysporaceae</taxon>
        <taxon>Actinopolyspora</taxon>
    </lineage>
</organism>
<dbReference type="GO" id="GO:0004806">
    <property type="term" value="F:triacylglycerol lipase activity"/>
    <property type="evidence" value="ECO:0007669"/>
    <property type="project" value="TreeGrafter"/>
</dbReference>